<protein>
    <submittedName>
        <fullName evidence="6">Glycosyl transferase family 2</fullName>
    </submittedName>
</protein>
<dbReference type="Gene3D" id="3.90.550.10">
    <property type="entry name" value="Spore Coat Polysaccharide Biosynthesis Protein SpsA, Chain A"/>
    <property type="match status" value="1"/>
</dbReference>
<name>A0A857NFA6_9BACT</name>
<evidence type="ECO:0000256" key="4">
    <source>
        <dbReference type="SAM" id="Phobius"/>
    </source>
</evidence>
<keyword evidence="4" id="KW-0812">Transmembrane</keyword>
<dbReference type="Pfam" id="PF00535">
    <property type="entry name" value="Glycos_transf_2"/>
    <property type="match status" value="1"/>
</dbReference>
<sequence>MTKPLVSVVLPVYNAAPYLQACLDSIASQSYRPLELIAINDHSTDNSLDILKKFAKGKSWAKILTNPKNLGVSPTFNKGVAKAKSIYIARMDADDLMHKDRIKKQLDFLLTHPDVVAVGTQCQLIDKHGHPTGQKLFPTSHQQIKDMLFRTVPMQQPSIMINRSLLPKDFVFGDSRFSPAEDYDLFFRLLPYGKLANLPQLLHFYREHDTNISLVKPKFTFWKITRAKINAVLHHRYIPSFRSLTVFLAQLIAITLLPSSLIYPLHSKLRGMK</sequence>
<evidence type="ECO:0000313" key="7">
    <source>
        <dbReference type="Proteomes" id="UP000463983"/>
    </source>
</evidence>
<keyword evidence="2" id="KW-0328">Glycosyltransferase</keyword>
<dbReference type="RefSeq" id="WP_161931417.1">
    <property type="nucleotide sequence ID" value="NZ_CP047901.1"/>
</dbReference>
<dbReference type="PANTHER" id="PTHR43685:SF5">
    <property type="entry name" value="GLYCOSYLTRANSFERASE EPSE-RELATED"/>
    <property type="match status" value="1"/>
</dbReference>
<reference evidence="7" key="1">
    <citation type="journal article" date="2020" name="Microorganisms">
        <title>Complete Genome of a Member of a New Bacterial Lineage in the Microgenomates Group Reveals an Unusual Nucleotide Composition Disparity Between Two Strands of DNA and Limited Metabolic Potential.</title>
        <authorList>
            <person name="Kadnikov V.V."/>
            <person name="Mardanov A.V."/>
            <person name="Beletsky A.V."/>
            <person name="Karnachuk O.V."/>
            <person name="Ravin N.V."/>
        </authorList>
    </citation>
    <scope>NUCLEOTIDE SEQUENCE [LARGE SCALE GENOMIC DNA]</scope>
</reference>
<evidence type="ECO:0000259" key="5">
    <source>
        <dbReference type="Pfam" id="PF00535"/>
    </source>
</evidence>
<evidence type="ECO:0000256" key="1">
    <source>
        <dbReference type="ARBA" id="ARBA00006739"/>
    </source>
</evidence>
<dbReference type="GO" id="GO:0016757">
    <property type="term" value="F:glycosyltransferase activity"/>
    <property type="evidence" value="ECO:0007669"/>
    <property type="project" value="UniProtKB-KW"/>
</dbReference>
<accession>A0A857NFA6</accession>
<evidence type="ECO:0000256" key="3">
    <source>
        <dbReference type="ARBA" id="ARBA00022679"/>
    </source>
</evidence>
<dbReference type="InterPro" id="IPR050834">
    <property type="entry name" value="Glycosyltransf_2"/>
</dbReference>
<keyword evidence="4" id="KW-0472">Membrane</keyword>
<keyword evidence="4" id="KW-1133">Transmembrane helix</keyword>
<comment type="similarity">
    <text evidence="1">Belongs to the glycosyltransferase 2 family.</text>
</comment>
<gene>
    <name evidence="6" type="ORF">MICH65_0027</name>
</gene>
<evidence type="ECO:0000256" key="2">
    <source>
        <dbReference type="ARBA" id="ARBA00022676"/>
    </source>
</evidence>
<dbReference type="CDD" id="cd00761">
    <property type="entry name" value="Glyco_tranf_GTA_type"/>
    <property type="match status" value="1"/>
</dbReference>
<dbReference type="Proteomes" id="UP000463983">
    <property type="component" value="Chromosome"/>
</dbReference>
<organism evidence="6 7">
    <name type="scientific">Candidatus Chazhemtobacterium aquaticus</name>
    <dbReference type="NCBI Taxonomy" id="2715735"/>
    <lineage>
        <taxon>Bacteria</taxon>
        <taxon>Candidatus Chazhemtobacteraceae</taxon>
        <taxon>Candidatus Chazhemtobacterium</taxon>
    </lineage>
</organism>
<keyword evidence="3 6" id="KW-0808">Transferase</keyword>
<feature type="domain" description="Glycosyltransferase 2-like" evidence="5">
    <location>
        <begin position="7"/>
        <end position="162"/>
    </location>
</feature>
<dbReference type="PANTHER" id="PTHR43685">
    <property type="entry name" value="GLYCOSYLTRANSFERASE"/>
    <property type="match status" value="1"/>
</dbReference>
<keyword evidence="7" id="KW-1185">Reference proteome</keyword>
<feature type="transmembrane region" description="Helical" evidence="4">
    <location>
        <begin position="244"/>
        <end position="265"/>
    </location>
</feature>
<dbReference type="InterPro" id="IPR001173">
    <property type="entry name" value="Glyco_trans_2-like"/>
</dbReference>
<dbReference type="AlphaFoldDB" id="A0A857NFA6"/>
<dbReference type="EMBL" id="CP047901">
    <property type="protein sequence ID" value="QHO63008.1"/>
    <property type="molecule type" value="Genomic_DNA"/>
</dbReference>
<dbReference type="InterPro" id="IPR029044">
    <property type="entry name" value="Nucleotide-diphossugar_trans"/>
</dbReference>
<evidence type="ECO:0000313" key="6">
    <source>
        <dbReference type="EMBL" id="QHO63008.1"/>
    </source>
</evidence>
<dbReference type="SUPFAM" id="SSF53448">
    <property type="entry name" value="Nucleotide-diphospho-sugar transferases"/>
    <property type="match status" value="1"/>
</dbReference>
<proteinExistence type="inferred from homology"/>
<dbReference type="KEGG" id="caqa:MICH65_0027"/>